<dbReference type="SUPFAM" id="SSF160544">
    <property type="entry name" value="EscU C-terminal domain-like"/>
    <property type="match status" value="1"/>
</dbReference>
<keyword evidence="5" id="KW-1185">Reference proteome</keyword>
<accession>A0A6V8LIH2</accession>
<reference evidence="4 5" key="1">
    <citation type="submission" date="2020-04" db="EMBL/GenBank/DDBJ databases">
        <authorList>
            <consortium name="Desulfovibrio sp. FSS-1 genome sequencing consortium"/>
            <person name="Shimoshige H."/>
            <person name="Kobayashi H."/>
            <person name="Maekawa T."/>
        </authorList>
    </citation>
    <scope>NUCLEOTIDE SEQUENCE [LARGE SCALE GENOMIC DNA]</scope>
    <source>
        <strain evidence="4 5">SIID29052-01</strain>
    </source>
</reference>
<dbReference type="Pfam" id="PF01312">
    <property type="entry name" value="Bac_export_2"/>
    <property type="match status" value="1"/>
</dbReference>
<organism evidence="4 5">
    <name type="scientific">Fundidesulfovibrio magnetotacticus</name>
    <dbReference type="NCBI Taxonomy" id="2730080"/>
    <lineage>
        <taxon>Bacteria</taxon>
        <taxon>Pseudomonadati</taxon>
        <taxon>Thermodesulfobacteriota</taxon>
        <taxon>Desulfovibrionia</taxon>
        <taxon>Desulfovibrionales</taxon>
        <taxon>Desulfovibrionaceae</taxon>
        <taxon>Fundidesulfovibrio</taxon>
    </lineage>
</organism>
<keyword evidence="3" id="KW-1133">Transmembrane helix</keyword>
<dbReference type="Gene3D" id="3.40.1690.10">
    <property type="entry name" value="secretion proteins EscU"/>
    <property type="match status" value="1"/>
</dbReference>
<dbReference type="Proteomes" id="UP000494245">
    <property type="component" value="Unassembled WGS sequence"/>
</dbReference>
<dbReference type="PRINTS" id="PR00950">
    <property type="entry name" value="TYPE3IMSPROT"/>
</dbReference>
<proteinExistence type="inferred from homology"/>
<dbReference type="RefSeq" id="WP_173080712.1">
    <property type="nucleotide sequence ID" value="NZ_BLTE01000001.1"/>
</dbReference>
<protein>
    <submittedName>
        <fullName evidence="4">Flagellar biosynthetic protein FlhB</fullName>
    </submittedName>
</protein>
<reference evidence="4 5" key="2">
    <citation type="submission" date="2020-05" db="EMBL/GenBank/DDBJ databases">
        <title>Draft genome sequence of Desulfovibrio sp. strainFSS-1.</title>
        <authorList>
            <person name="Shimoshige H."/>
            <person name="Kobayashi H."/>
            <person name="Maekawa T."/>
        </authorList>
    </citation>
    <scope>NUCLEOTIDE SEQUENCE [LARGE SCALE GENOMIC DNA]</scope>
    <source>
        <strain evidence="4 5">SIID29052-01</strain>
    </source>
</reference>
<gene>
    <name evidence="4" type="primary">flhB</name>
    <name evidence="4" type="ORF">NNJEOMEG_00367</name>
</gene>
<feature type="compositionally biased region" description="Basic and acidic residues" evidence="2">
    <location>
        <begin position="1"/>
        <end position="25"/>
    </location>
</feature>
<dbReference type="PANTHER" id="PTHR30531:SF12">
    <property type="entry name" value="FLAGELLAR BIOSYNTHETIC PROTEIN FLHB"/>
    <property type="match status" value="1"/>
</dbReference>
<evidence type="ECO:0000313" key="5">
    <source>
        <dbReference type="Proteomes" id="UP000494245"/>
    </source>
</evidence>
<keyword evidence="4" id="KW-0969">Cilium</keyword>
<keyword evidence="4" id="KW-0282">Flagellum</keyword>
<dbReference type="GO" id="GO:0005886">
    <property type="term" value="C:plasma membrane"/>
    <property type="evidence" value="ECO:0007669"/>
    <property type="project" value="TreeGrafter"/>
</dbReference>
<feature type="transmembrane region" description="Helical" evidence="3">
    <location>
        <begin position="91"/>
        <end position="111"/>
    </location>
</feature>
<keyword evidence="3" id="KW-0472">Membrane</keyword>
<feature type="transmembrane region" description="Helical" evidence="3">
    <location>
        <begin position="35"/>
        <end position="52"/>
    </location>
</feature>
<keyword evidence="4" id="KW-0966">Cell projection</keyword>
<evidence type="ECO:0000313" key="4">
    <source>
        <dbReference type="EMBL" id="GFK92542.1"/>
    </source>
</evidence>
<dbReference type="InterPro" id="IPR029025">
    <property type="entry name" value="T3SS_substrate_exporter_C"/>
</dbReference>
<comment type="caution">
    <text evidence="4">The sequence shown here is derived from an EMBL/GenBank/DDBJ whole genome shotgun (WGS) entry which is preliminary data.</text>
</comment>
<feature type="transmembrane region" description="Helical" evidence="3">
    <location>
        <begin position="194"/>
        <end position="213"/>
    </location>
</feature>
<dbReference type="Gene3D" id="6.10.250.2080">
    <property type="match status" value="1"/>
</dbReference>
<dbReference type="PANTHER" id="PTHR30531">
    <property type="entry name" value="FLAGELLAR BIOSYNTHETIC PROTEIN FLHB"/>
    <property type="match status" value="1"/>
</dbReference>
<feature type="transmembrane region" description="Helical" evidence="3">
    <location>
        <begin position="147"/>
        <end position="165"/>
    </location>
</feature>
<evidence type="ECO:0000256" key="3">
    <source>
        <dbReference type="SAM" id="Phobius"/>
    </source>
</evidence>
<comment type="similarity">
    <text evidence="1">Belongs to the type III secretion exporter family.</text>
</comment>
<dbReference type="GO" id="GO:0009306">
    <property type="term" value="P:protein secretion"/>
    <property type="evidence" value="ECO:0007669"/>
    <property type="project" value="InterPro"/>
</dbReference>
<sequence>MAERDPSKTERATPKRRNEARDKGSVPKSQELPKMLVLLAGMVASSMAIGVYERELRDIFRFFLSEGLRMEVTLNTAHNLLLELSWRLAKMLLPTFLLLAGTAYVVMRIQVGQIWVLPWQNFQWSQFFNPMAGVQKLLLDKQTLIRLGKQVLMALAIGIAPYIVLKREFGNMLPLFYTDAYGMAAFILSNAMSMLWYTMLPMVIIAAADTWYTRWDYEENLKMTKSEVKDERRNVEGDPEVKQQQRQKMFQVMGKRMLKNVPKADVVITNPTHIAVALQYNPLFAPAPIVLAKGADHLAQKIKEIARENGVPIRENVPLARALYKEADVGETIPEALFQAVAAVLAQLDKFRNRGR</sequence>
<dbReference type="InterPro" id="IPR006135">
    <property type="entry name" value="T3SS_substrate_exporter"/>
</dbReference>
<dbReference type="EMBL" id="BLTE01000001">
    <property type="protein sequence ID" value="GFK92542.1"/>
    <property type="molecule type" value="Genomic_DNA"/>
</dbReference>
<evidence type="ECO:0000256" key="1">
    <source>
        <dbReference type="ARBA" id="ARBA00010690"/>
    </source>
</evidence>
<evidence type="ECO:0000256" key="2">
    <source>
        <dbReference type="SAM" id="MobiDB-lite"/>
    </source>
</evidence>
<dbReference type="AlphaFoldDB" id="A0A6V8LIH2"/>
<keyword evidence="3" id="KW-0812">Transmembrane</keyword>
<feature type="region of interest" description="Disordered" evidence="2">
    <location>
        <begin position="1"/>
        <end position="27"/>
    </location>
</feature>
<name>A0A6V8LIH2_9BACT</name>